<evidence type="ECO:0000256" key="9">
    <source>
        <dbReference type="ARBA" id="ARBA00022722"/>
    </source>
</evidence>
<feature type="binding site" evidence="14 15">
    <location>
        <position position="34"/>
    </location>
    <ligand>
        <name>a divalent metal cation</name>
        <dbReference type="ChEBI" id="CHEBI:60240"/>
    </ligand>
</feature>
<dbReference type="GO" id="GO:0043137">
    <property type="term" value="P:DNA replication, removal of RNA primer"/>
    <property type="evidence" value="ECO:0007669"/>
    <property type="project" value="TreeGrafter"/>
</dbReference>
<dbReference type="GO" id="GO:0006298">
    <property type="term" value="P:mismatch repair"/>
    <property type="evidence" value="ECO:0007669"/>
    <property type="project" value="TreeGrafter"/>
</dbReference>
<evidence type="ECO:0000313" key="18">
    <source>
        <dbReference type="EMBL" id="PSR34614.1"/>
    </source>
</evidence>
<dbReference type="PROSITE" id="PS51975">
    <property type="entry name" value="RNASE_H_2"/>
    <property type="match status" value="1"/>
</dbReference>
<evidence type="ECO:0000256" key="2">
    <source>
        <dbReference type="ARBA" id="ARBA00001946"/>
    </source>
</evidence>
<comment type="caution">
    <text evidence="18">The sequence shown here is derived from an EMBL/GenBank/DDBJ whole genome shotgun (WGS) entry which is preliminary data.</text>
</comment>
<keyword evidence="9 14" id="KW-0540">Nuclease</keyword>
<comment type="similarity">
    <text evidence="5 14 16">Belongs to the RNase HII family.</text>
</comment>
<dbReference type="GO" id="GO:0005737">
    <property type="term" value="C:cytoplasm"/>
    <property type="evidence" value="ECO:0007669"/>
    <property type="project" value="UniProtKB-SubCell"/>
</dbReference>
<feature type="binding site" evidence="14 15">
    <location>
        <position position="125"/>
    </location>
    <ligand>
        <name>a divalent metal cation</name>
        <dbReference type="ChEBI" id="CHEBI:60240"/>
    </ligand>
</feature>
<evidence type="ECO:0000256" key="12">
    <source>
        <dbReference type="ARBA" id="ARBA00022801"/>
    </source>
</evidence>
<evidence type="ECO:0000256" key="14">
    <source>
        <dbReference type="HAMAP-Rule" id="MF_00052"/>
    </source>
</evidence>
<dbReference type="GO" id="GO:0032299">
    <property type="term" value="C:ribonuclease H2 complex"/>
    <property type="evidence" value="ECO:0007669"/>
    <property type="project" value="TreeGrafter"/>
</dbReference>
<keyword evidence="12 14" id="KW-0378">Hydrolase</keyword>
<protein>
    <recommendedName>
        <fullName evidence="7 14">Ribonuclease HII</fullName>
        <shortName evidence="14">RNase HII</shortName>
        <ecNumber evidence="6 14">3.1.26.4</ecNumber>
    </recommendedName>
</protein>
<sequence>MARSRVEPEKWWQTLSHYEAPHWAAGRLVAGVDEVGRGPLAGPVVAAAVILDPSFPVIGIRDSKALTALARARLYPEILQNAVAVGVGMVGPRTIDRINIYQASRVAMQRAIAAMEVMPHVVLSDAMALDGPYLVHSIVHGDAVSVSIGAASIVAKVIRDRYMEALDAYYPGYGFSQHKGYPTALHRKRLRELGPSPCHRRSFHWDA</sequence>
<name>A0A2T2XJE6_9FIRM</name>
<comment type="cofactor">
    <cofactor evidence="14 15">
        <name>Mn(2+)</name>
        <dbReference type="ChEBI" id="CHEBI:29035"/>
    </cofactor>
    <cofactor evidence="14 15">
        <name>Mg(2+)</name>
        <dbReference type="ChEBI" id="CHEBI:18420"/>
    </cofactor>
    <text evidence="14 15">Manganese or magnesium. Binds 1 divalent metal ion per monomer in the absence of substrate. May bind a second metal ion after substrate binding.</text>
</comment>
<comment type="catalytic activity">
    <reaction evidence="1 14 15 16">
        <text>Endonucleolytic cleavage to 5'-phosphomonoester.</text>
        <dbReference type="EC" id="3.1.26.4"/>
    </reaction>
</comment>
<dbReference type="EC" id="3.1.26.4" evidence="6 14"/>
<reference evidence="18 19" key="1">
    <citation type="journal article" date="2014" name="BMC Genomics">
        <title>Comparison of environmental and isolate Sulfobacillus genomes reveals diverse carbon, sulfur, nitrogen, and hydrogen metabolisms.</title>
        <authorList>
            <person name="Justice N.B."/>
            <person name="Norman A."/>
            <person name="Brown C.T."/>
            <person name="Singh A."/>
            <person name="Thomas B.C."/>
            <person name="Banfield J.F."/>
        </authorList>
    </citation>
    <scope>NUCLEOTIDE SEQUENCE [LARGE SCALE GENOMIC DNA]</scope>
    <source>
        <strain evidence="18">AMDSBA4</strain>
    </source>
</reference>
<evidence type="ECO:0000256" key="3">
    <source>
        <dbReference type="ARBA" id="ARBA00004065"/>
    </source>
</evidence>
<dbReference type="HAMAP" id="MF_00052_B">
    <property type="entry name" value="RNase_HII_B"/>
    <property type="match status" value="1"/>
</dbReference>
<dbReference type="Gene3D" id="3.30.420.10">
    <property type="entry name" value="Ribonuclease H-like superfamily/Ribonuclease H"/>
    <property type="match status" value="1"/>
</dbReference>
<dbReference type="Pfam" id="PF01351">
    <property type="entry name" value="RNase_HII"/>
    <property type="match status" value="1"/>
</dbReference>
<dbReference type="EMBL" id="PXYW01000007">
    <property type="protein sequence ID" value="PSR34614.1"/>
    <property type="molecule type" value="Genomic_DNA"/>
</dbReference>
<dbReference type="PANTHER" id="PTHR10954">
    <property type="entry name" value="RIBONUCLEASE H2 SUBUNIT A"/>
    <property type="match status" value="1"/>
</dbReference>
<dbReference type="NCBIfam" id="NF000594">
    <property type="entry name" value="PRK00015.1-1"/>
    <property type="match status" value="1"/>
</dbReference>
<evidence type="ECO:0000256" key="1">
    <source>
        <dbReference type="ARBA" id="ARBA00000077"/>
    </source>
</evidence>
<dbReference type="InterPro" id="IPR001352">
    <property type="entry name" value="RNase_HII/HIII"/>
</dbReference>
<evidence type="ECO:0000313" key="19">
    <source>
        <dbReference type="Proteomes" id="UP000242972"/>
    </source>
</evidence>
<dbReference type="InterPro" id="IPR024567">
    <property type="entry name" value="RNase_HII/HIII_dom"/>
</dbReference>
<dbReference type="NCBIfam" id="NF000595">
    <property type="entry name" value="PRK00015.1-3"/>
    <property type="match status" value="1"/>
</dbReference>
<dbReference type="SUPFAM" id="SSF53098">
    <property type="entry name" value="Ribonuclease H-like"/>
    <property type="match status" value="1"/>
</dbReference>
<dbReference type="AlphaFoldDB" id="A0A2T2XJE6"/>
<comment type="subcellular location">
    <subcellularLocation>
        <location evidence="4 14">Cytoplasm</location>
    </subcellularLocation>
</comment>
<feature type="binding site" evidence="14 15">
    <location>
        <position position="33"/>
    </location>
    <ligand>
        <name>a divalent metal cation</name>
        <dbReference type="ChEBI" id="CHEBI:60240"/>
    </ligand>
</feature>
<keyword evidence="10 14" id="KW-0479">Metal-binding</keyword>
<evidence type="ECO:0000256" key="7">
    <source>
        <dbReference type="ARBA" id="ARBA00019179"/>
    </source>
</evidence>
<evidence type="ECO:0000256" key="5">
    <source>
        <dbReference type="ARBA" id="ARBA00007383"/>
    </source>
</evidence>
<evidence type="ECO:0000259" key="17">
    <source>
        <dbReference type="PROSITE" id="PS51975"/>
    </source>
</evidence>
<organism evidence="18 19">
    <name type="scientific">Sulfobacillus benefaciens</name>
    <dbReference type="NCBI Taxonomy" id="453960"/>
    <lineage>
        <taxon>Bacteria</taxon>
        <taxon>Bacillati</taxon>
        <taxon>Bacillota</taxon>
        <taxon>Clostridia</taxon>
        <taxon>Eubacteriales</taxon>
        <taxon>Clostridiales Family XVII. Incertae Sedis</taxon>
        <taxon>Sulfobacillus</taxon>
    </lineage>
</organism>
<evidence type="ECO:0000256" key="4">
    <source>
        <dbReference type="ARBA" id="ARBA00004496"/>
    </source>
</evidence>
<keyword evidence="11 14" id="KW-0255">Endonuclease</keyword>
<gene>
    <name evidence="14" type="primary">rnhB</name>
    <name evidence="18" type="ORF">C7B46_04040</name>
</gene>
<comment type="function">
    <text evidence="3 14 16">Endonuclease that specifically degrades the RNA of RNA-DNA hybrids.</text>
</comment>
<evidence type="ECO:0000256" key="16">
    <source>
        <dbReference type="RuleBase" id="RU003515"/>
    </source>
</evidence>
<accession>A0A2T2XJE6</accession>
<dbReference type="Proteomes" id="UP000242972">
    <property type="component" value="Unassembled WGS sequence"/>
</dbReference>
<dbReference type="InterPro" id="IPR012337">
    <property type="entry name" value="RNaseH-like_sf"/>
</dbReference>
<proteinExistence type="inferred from homology"/>
<evidence type="ECO:0000256" key="8">
    <source>
        <dbReference type="ARBA" id="ARBA00022490"/>
    </source>
</evidence>
<evidence type="ECO:0000256" key="13">
    <source>
        <dbReference type="ARBA" id="ARBA00023211"/>
    </source>
</evidence>
<evidence type="ECO:0000256" key="10">
    <source>
        <dbReference type="ARBA" id="ARBA00022723"/>
    </source>
</evidence>
<evidence type="ECO:0000256" key="11">
    <source>
        <dbReference type="ARBA" id="ARBA00022759"/>
    </source>
</evidence>
<dbReference type="GO" id="GO:0003723">
    <property type="term" value="F:RNA binding"/>
    <property type="evidence" value="ECO:0007669"/>
    <property type="project" value="UniProtKB-UniRule"/>
</dbReference>
<comment type="cofactor">
    <cofactor evidence="2">
        <name>Mg(2+)</name>
        <dbReference type="ChEBI" id="CHEBI:18420"/>
    </cofactor>
</comment>
<feature type="domain" description="RNase H type-2" evidence="17">
    <location>
        <begin position="27"/>
        <end position="207"/>
    </location>
</feature>
<keyword evidence="8 14" id="KW-0963">Cytoplasm</keyword>
<dbReference type="GO" id="GO:0004523">
    <property type="term" value="F:RNA-DNA hybrid ribonuclease activity"/>
    <property type="evidence" value="ECO:0007669"/>
    <property type="project" value="UniProtKB-UniRule"/>
</dbReference>
<dbReference type="GO" id="GO:0030145">
    <property type="term" value="F:manganese ion binding"/>
    <property type="evidence" value="ECO:0007669"/>
    <property type="project" value="UniProtKB-UniRule"/>
</dbReference>
<dbReference type="InterPro" id="IPR036397">
    <property type="entry name" value="RNaseH_sf"/>
</dbReference>
<evidence type="ECO:0000256" key="15">
    <source>
        <dbReference type="PROSITE-ProRule" id="PRU01319"/>
    </source>
</evidence>
<evidence type="ECO:0000256" key="6">
    <source>
        <dbReference type="ARBA" id="ARBA00012180"/>
    </source>
</evidence>
<dbReference type="CDD" id="cd07182">
    <property type="entry name" value="RNase_HII_bacteria_HII_like"/>
    <property type="match status" value="1"/>
</dbReference>
<keyword evidence="13 14" id="KW-0464">Manganese</keyword>
<dbReference type="InterPro" id="IPR022898">
    <property type="entry name" value="RNase_HII"/>
</dbReference>
<dbReference type="PANTHER" id="PTHR10954:SF18">
    <property type="entry name" value="RIBONUCLEASE HII"/>
    <property type="match status" value="1"/>
</dbReference>